<dbReference type="AlphaFoldDB" id="A0A1G2MWB2"/>
<dbReference type="Proteomes" id="UP000177943">
    <property type="component" value="Unassembled WGS sequence"/>
</dbReference>
<name>A0A1G2MWB2_9BACT</name>
<dbReference type="Gene3D" id="3.40.50.720">
    <property type="entry name" value="NAD(P)-binding Rossmann-like Domain"/>
    <property type="match status" value="1"/>
</dbReference>
<dbReference type="InterPro" id="IPR036291">
    <property type="entry name" value="NAD(P)-bd_dom_sf"/>
</dbReference>
<reference evidence="1 2" key="1">
    <citation type="journal article" date="2016" name="Nat. Commun.">
        <title>Thousands of microbial genomes shed light on interconnected biogeochemical processes in an aquifer system.</title>
        <authorList>
            <person name="Anantharaman K."/>
            <person name="Brown C.T."/>
            <person name="Hug L.A."/>
            <person name="Sharon I."/>
            <person name="Castelle C.J."/>
            <person name="Probst A.J."/>
            <person name="Thomas B.C."/>
            <person name="Singh A."/>
            <person name="Wilkins M.J."/>
            <person name="Karaoz U."/>
            <person name="Brodie E.L."/>
            <person name="Williams K.H."/>
            <person name="Hubbard S.S."/>
            <person name="Banfield J.F."/>
        </authorList>
    </citation>
    <scope>NUCLEOTIDE SEQUENCE [LARGE SCALE GENOMIC DNA]</scope>
</reference>
<proteinExistence type="predicted"/>
<accession>A0A1G2MWB2</accession>
<evidence type="ECO:0000313" key="1">
    <source>
        <dbReference type="EMBL" id="OHA28074.1"/>
    </source>
</evidence>
<gene>
    <name evidence="1" type="ORF">A3D56_00140</name>
</gene>
<dbReference type="EMBL" id="MHRP01000001">
    <property type="protein sequence ID" value="OHA28074.1"/>
    <property type="molecule type" value="Genomic_DNA"/>
</dbReference>
<comment type="caution">
    <text evidence="1">The sequence shown here is derived from an EMBL/GenBank/DDBJ whole genome shotgun (WGS) entry which is preliminary data.</text>
</comment>
<evidence type="ECO:0000313" key="2">
    <source>
        <dbReference type="Proteomes" id="UP000177943"/>
    </source>
</evidence>
<dbReference type="Pfam" id="PF00106">
    <property type="entry name" value="adh_short"/>
    <property type="match status" value="1"/>
</dbReference>
<sequence>MIASVREHHQRAQEKLSQKGAFVDVIKDVADRERMEAYSNNFFDYFPGNFNKLDGVIYAVGHCPPNGFPEAVKYPLSQLPLERYLNEINMHQVGVLNVFQCMLKNLKDGGCFVFISSAITRLKGQFPPFLQAHHYASAISAKDWLVEGMRHDPITTRRRIKVHRLAPVAVDSPFFDGSPRPPEIIPISTVVDEIVLALESEEIVDKQIT</sequence>
<protein>
    <submittedName>
        <fullName evidence="1">Uncharacterized protein</fullName>
    </submittedName>
</protein>
<organism evidence="1 2">
    <name type="scientific">Candidatus Taylorbacteria bacterium RIFCSPHIGHO2_02_FULL_45_35</name>
    <dbReference type="NCBI Taxonomy" id="1802311"/>
    <lineage>
        <taxon>Bacteria</taxon>
        <taxon>Candidatus Tayloriibacteriota</taxon>
    </lineage>
</organism>
<dbReference type="SUPFAM" id="SSF51735">
    <property type="entry name" value="NAD(P)-binding Rossmann-fold domains"/>
    <property type="match status" value="1"/>
</dbReference>
<dbReference type="InterPro" id="IPR002347">
    <property type="entry name" value="SDR_fam"/>
</dbReference>